<gene>
    <name evidence="2" type="ORF">DHEL01_v204476</name>
</gene>
<dbReference type="SUPFAM" id="SSF54695">
    <property type="entry name" value="POZ domain"/>
    <property type="match status" value="1"/>
</dbReference>
<protein>
    <recommendedName>
        <fullName evidence="1">BTB domain-containing protein</fullName>
    </recommendedName>
</protein>
<dbReference type="PROSITE" id="PS50097">
    <property type="entry name" value="BTB"/>
    <property type="match status" value="1"/>
</dbReference>
<evidence type="ECO:0000313" key="3">
    <source>
        <dbReference type="Proteomes" id="UP000094444"/>
    </source>
</evidence>
<accession>A0A2P5I3Q3</accession>
<dbReference type="InterPro" id="IPR011333">
    <property type="entry name" value="SKP1/BTB/POZ_sf"/>
</dbReference>
<comment type="caution">
    <text evidence="2">The sequence shown here is derived from an EMBL/GenBank/DDBJ whole genome shotgun (WGS) entry which is preliminary data.</text>
</comment>
<dbReference type="InParanoid" id="A0A2P5I3Q3"/>
<reference evidence="2" key="1">
    <citation type="submission" date="2017-09" db="EMBL/GenBank/DDBJ databases">
        <title>Polyketide synthases of a Diaporthe helianthi virulent isolate.</title>
        <authorList>
            <person name="Baroncelli R."/>
        </authorList>
    </citation>
    <scope>NUCLEOTIDE SEQUENCE [LARGE SCALE GENOMIC DNA]</scope>
    <source>
        <strain evidence="2">7/96</strain>
    </source>
</reference>
<keyword evidence="3" id="KW-1185">Reference proteome</keyword>
<proteinExistence type="predicted"/>
<dbReference type="AlphaFoldDB" id="A0A2P5I3Q3"/>
<sequence>MPPKRKRGDAGVDDGREKFRKRGDLGIYFSGTKADLALTVENQRILLHQQILISRVGFFKEKLLAGTNYEELEVDDSGIPAMNITTHNAKSVLLMVEFVYGEGMVEIMEYPTNEKRFIQDCILLFNLGHSFDIPDMVKYAITHLGKYLSRKLKDICHYPLPRTSAAPREFMDDLEAGINKAQTAKAGITLHAQKNHPRRMLIDFLVVGGDVLVRDSTFRFNIGQDILPAAFLRDTFLAQTAREFQTPWMKKLMVRPGRLEKAAKSRGRCSGCQTLVAKDQQVVFNPWSHERLEHKYTQLCCGDCAKGMNDEDGSGVWWDIFEDMKEE</sequence>
<name>A0A2P5I3Q3_DIAHE</name>
<dbReference type="EMBL" id="MAVT02000297">
    <property type="protein sequence ID" value="POS77138.1"/>
    <property type="molecule type" value="Genomic_DNA"/>
</dbReference>
<dbReference type="OrthoDB" id="6359816at2759"/>
<evidence type="ECO:0000313" key="2">
    <source>
        <dbReference type="EMBL" id="POS77138.1"/>
    </source>
</evidence>
<evidence type="ECO:0000259" key="1">
    <source>
        <dbReference type="PROSITE" id="PS50097"/>
    </source>
</evidence>
<dbReference type="InterPro" id="IPR000210">
    <property type="entry name" value="BTB/POZ_dom"/>
</dbReference>
<feature type="domain" description="BTB" evidence="1">
    <location>
        <begin position="34"/>
        <end position="100"/>
    </location>
</feature>
<organism evidence="2 3">
    <name type="scientific">Diaporthe helianthi</name>
    <dbReference type="NCBI Taxonomy" id="158607"/>
    <lineage>
        <taxon>Eukaryota</taxon>
        <taxon>Fungi</taxon>
        <taxon>Dikarya</taxon>
        <taxon>Ascomycota</taxon>
        <taxon>Pezizomycotina</taxon>
        <taxon>Sordariomycetes</taxon>
        <taxon>Sordariomycetidae</taxon>
        <taxon>Diaporthales</taxon>
        <taxon>Diaporthaceae</taxon>
        <taxon>Diaporthe</taxon>
    </lineage>
</organism>
<dbReference type="Proteomes" id="UP000094444">
    <property type="component" value="Unassembled WGS sequence"/>
</dbReference>
<dbReference type="Gene3D" id="3.30.710.10">
    <property type="entry name" value="Potassium Channel Kv1.1, Chain A"/>
    <property type="match status" value="1"/>
</dbReference>